<evidence type="ECO:0000313" key="7">
    <source>
        <dbReference type="WBParaSite" id="L893_g14331.t1"/>
    </source>
</evidence>
<dbReference type="InterPro" id="IPR050579">
    <property type="entry name" value="PMP-22/EMP/MP20-like"/>
</dbReference>
<accession>A0A1I7YAA9</accession>
<feature type="transmembrane region" description="Helical" evidence="5">
    <location>
        <begin position="210"/>
        <end position="231"/>
    </location>
</feature>
<organism evidence="6 7">
    <name type="scientific">Steinernema glaseri</name>
    <dbReference type="NCBI Taxonomy" id="37863"/>
    <lineage>
        <taxon>Eukaryota</taxon>
        <taxon>Metazoa</taxon>
        <taxon>Ecdysozoa</taxon>
        <taxon>Nematoda</taxon>
        <taxon>Chromadorea</taxon>
        <taxon>Rhabditida</taxon>
        <taxon>Tylenchina</taxon>
        <taxon>Panagrolaimomorpha</taxon>
        <taxon>Strongyloidoidea</taxon>
        <taxon>Steinernematidae</taxon>
        <taxon>Steinernema</taxon>
    </lineage>
</organism>
<evidence type="ECO:0000256" key="5">
    <source>
        <dbReference type="SAM" id="Phobius"/>
    </source>
</evidence>
<proteinExistence type="predicted"/>
<evidence type="ECO:0000256" key="2">
    <source>
        <dbReference type="ARBA" id="ARBA00022692"/>
    </source>
</evidence>
<dbReference type="FunFam" id="1.20.140.150:FF:000054">
    <property type="entry name" value="Protein CBG14510"/>
    <property type="match status" value="1"/>
</dbReference>
<dbReference type="GO" id="GO:0005886">
    <property type="term" value="C:plasma membrane"/>
    <property type="evidence" value="ECO:0007669"/>
    <property type="project" value="TreeGrafter"/>
</dbReference>
<dbReference type="PANTHER" id="PTHR10671">
    <property type="entry name" value="EPITHELIAL MEMBRANE PROTEIN-RELATED"/>
    <property type="match status" value="1"/>
</dbReference>
<keyword evidence="6" id="KW-1185">Reference proteome</keyword>
<dbReference type="Gene3D" id="1.20.140.150">
    <property type="match status" value="1"/>
</dbReference>
<feature type="transmembrane region" description="Helical" evidence="5">
    <location>
        <begin position="243"/>
        <end position="262"/>
    </location>
</feature>
<dbReference type="WBParaSite" id="L893_g14331.t1">
    <property type="protein sequence ID" value="L893_g14331.t1"/>
    <property type="gene ID" value="L893_g14331"/>
</dbReference>
<feature type="transmembrane region" description="Helical" evidence="5">
    <location>
        <begin position="295"/>
        <end position="313"/>
    </location>
</feature>
<evidence type="ECO:0000256" key="4">
    <source>
        <dbReference type="ARBA" id="ARBA00023136"/>
    </source>
</evidence>
<name>A0A1I7YAA9_9BILA</name>
<reference evidence="7" key="1">
    <citation type="submission" date="2016-11" db="UniProtKB">
        <authorList>
            <consortium name="WormBaseParasite"/>
        </authorList>
    </citation>
    <scope>IDENTIFICATION</scope>
</reference>
<keyword evidence="4 5" id="KW-0472">Membrane</keyword>
<evidence type="ECO:0000256" key="3">
    <source>
        <dbReference type="ARBA" id="ARBA00022989"/>
    </source>
</evidence>
<dbReference type="AlphaFoldDB" id="A0A1I7YAA9"/>
<keyword evidence="2 5" id="KW-0812">Transmembrane</keyword>
<comment type="subcellular location">
    <subcellularLocation>
        <location evidence="1">Membrane</location>
        <topology evidence="1">Multi-pass membrane protein</topology>
    </subcellularLocation>
</comment>
<evidence type="ECO:0000256" key="1">
    <source>
        <dbReference type="ARBA" id="ARBA00004141"/>
    </source>
</evidence>
<dbReference type="PANTHER" id="PTHR10671:SF82">
    <property type="entry name" value="GH19567P"/>
    <property type="match status" value="1"/>
</dbReference>
<protein>
    <submittedName>
        <fullName evidence="7">Transmembrane protein</fullName>
    </submittedName>
</protein>
<feature type="transmembrane region" description="Helical" evidence="5">
    <location>
        <begin position="125"/>
        <end position="145"/>
    </location>
</feature>
<keyword evidence="3 5" id="KW-1133">Transmembrane helix</keyword>
<sequence>MTAVDVFNVSSGGGPRFGPHDVPVLIASTVILAHALSGQSVQLIAAAPHKSSLPKSTHIESLLGQAETQTPENNNKPLSSVSRVPARPSVTPRLIMQLIDKAVDLRGSQVLNVHRYHTIIWQRRFMALASLLTVASVFVFVVAVVSPNWADIDFVNNDLEKVHVQLGVWGEWRTKENNSLTTVEWIPHFPSPNSSVLRLADADLKHYYRAQAAFCVISLILMVSNNLLACYTFYHHRYMYKRLVAGLHLVTAMCIVVTAEVLTNSVSEWRVEVAKNSEIGDWDYSAGQRTGTPTYLAYAVAIIYVIAAGAFALGSHKQKGSRAATAEFEIEDRPVHIGR</sequence>
<dbReference type="Proteomes" id="UP000095287">
    <property type="component" value="Unplaced"/>
</dbReference>
<evidence type="ECO:0000313" key="6">
    <source>
        <dbReference type="Proteomes" id="UP000095287"/>
    </source>
</evidence>